<dbReference type="InterPro" id="IPR002033">
    <property type="entry name" value="TatC"/>
</dbReference>
<evidence type="ECO:0000313" key="7">
    <source>
        <dbReference type="Proteomes" id="UP001465153"/>
    </source>
</evidence>
<keyword evidence="5" id="KW-1003">Cell membrane</keyword>
<comment type="function">
    <text evidence="5">Part of the twin-arginine translocation (Tat) system that transports large folded proteins containing a characteristic twin-arginine motif in their signal peptide across membranes. Together with TatB, TatC is part of a receptor directly interacting with Tat signal peptides.</text>
</comment>
<evidence type="ECO:0000256" key="3">
    <source>
        <dbReference type="ARBA" id="ARBA00022989"/>
    </source>
</evidence>
<accession>A0ABQ0A8T7</accession>
<name>A0ABQ0A8T7_9GAMM</name>
<keyword evidence="2 5" id="KW-0812">Transmembrane</keyword>
<reference evidence="6 7" key="1">
    <citation type="submission" date="2024-04" db="EMBL/GenBank/DDBJ databases">
        <title>Draft genome sequence of Sessilibacter corallicola NBRC 116591.</title>
        <authorList>
            <person name="Miyakawa T."/>
            <person name="Kusuya Y."/>
            <person name="Miura T."/>
        </authorList>
    </citation>
    <scope>NUCLEOTIDE SEQUENCE [LARGE SCALE GENOMIC DNA]</scope>
    <source>
        <strain evidence="6 7">KU-00831-HH</strain>
    </source>
</reference>
<organism evidence="6 7">
    <name type="scientific">Sessilibacter corallicola</name>
    <dbReference type="NCBI Taxonomy" id="2904075"/>
    <lineage>
        <taxon>Bacteria</taxon>
        <taxon>Pseudomonadati</taxon>
        <taxon>Pseudomonadota</taxon>
        <taxon>Gammaproteobacteria</taxon>
        <taxon>Cellvibrionales</taxon>
        <taxon>Cellvibrionaceae</taxon>
        <taxon>Sessilibacter</taxon>
    </lineage>
</organism>
<dbReference type="PROSITE" id="PS01218">
    <property type="entry name" value="TATC"/>
    <property type="match status" value="1"/>
</dbReference>
<dbReference type="PANTHER" id="PTHR30371">
    <property type="entry name" value="SEC-INDEPENDENT PROTEIN TRANSLOCASE PROTEIN TATC"/>
    <property type="match status" value="1"/>
</dbReference>
<dbReference type="EMBL" id="BAABWN010000005">
    <property type="protein sequence ID" value="GAA6168058.1"/>
    <property type="molecule type" value="Genomic_DNA"/>
</dbReference>
<dbReference type="Pfam" id="PF00902">
    <property type="entry name" value="TatC"/>
    <property type="match status" value="1"/>
</dbReference>
<evidence type="ECO:0000256" key="2">
    <source>
        <dbReference type="ARBA" id="ARBA00022692"/>
    </source>
</evidence>
<dbReference type="InterPro" id="IPR019820">
    <property type="entry name" value="Sec-indep_translocase_CS"/>
</dbReference>
<keyword evidence="5" id="KW-0653">Protein transport</keyword>
<dbReference type="HAMAP" id="MF_00902">
    <property type="entry name" value="TatC"/>
    <property type="match status" value="1"/>
</dbReference>
<dbReference type="Proteomes" id="UP001465153">
    <property type="component" value="Unassembled WGS sequence"/>
</dbReference>
<keyword evidence="5" id="KW-0811">Translocation</keyword>
<dbReference type="RefSeq" id="WP_353302717.1">
    <property type="nucleotide sequence ID" value="NZ_BAABWN010000005.1"/>
</dbReference>
<evidence type="ECO:0000313" key="6">
    <source>
        <dbReference type="EMBL" id="GAA6168058.1"/>
    </source>
</evidence>
<dbReference type="PANTHER" id="PTHR30371:SF0">
    <property type="entry name" value="SEC-INDEPENDENT PROTEIN TRANSLOCASE PROTEIN TATC, CHLOROPLASTIC-RELATED"/>
    <property type="match status" value="1"/>
</dbReference>
<evidence type="ECO:0000256" key="5">
    <source>
        <dbReference type="HAMAP-Rule" id="MF_00902"/>
    </source>
</evidence>
<evidence type="ECO:0000256" key="1">
    <source>
        <dbReference type="ARBA" id="ARBA00004141"/>
    </source>
</evidence>
<feature type="transmembrane region" description="Helical" evidence="5">
    <location>
        <begin position="29"/>
        <end position="51"/>
    </location>
</feature>
<feature type="transmembrane region" description="Helical" evidence="5">
    <location>
        <begin position="222"/>
        <end position="242"/>
    </location>
</feature>
<sequence length="262" mass="29459">MTSYNDFNTDREQSLVAHLVELRNRLLKALLAVLVIFGGLFIFANDIYTYVSTPLQRFLPEGASMIATEVASPFLTPFKMTMFAAVFLSMPYLLFQLWSFIAPALYQKEKRIAIPMLISSVILFYSGMAFAYYVVFPLIFAFFTGTAPEGVTVMTDMGSYLDFVIKLFFAFGFAFEIPVATVLMIWAGVTDAKRLGQKRPYVLVGCFVLGMLLTPPDVISQALLAVPMWLLFEIGIFFGRFITARNADENTEDETPENADLH</sequence>
<evidence type="ECO:0000256" key="4">
    <source>
        <dbReference type="ARBA" id="ARBA00023136"/>
    </source>
</evidence>
<keyword evidence="7" id="KW-1185">Reference proteome</keyword>
<feature type="transmembrane region" description="Helical" evidence="5">
    <location>
        <begin position="163"/>
        <end position="188"/>
    </location>
</feature>
<keyword evidence="3 5" id="KW-1133">Transmembrane helix</keyword>
<dbReference type="PRINTS" id="PR01840">
    <property type="entry name" value="TATCFAMILY"/>
</dbReference>
<comment type="subcellular location">
    <subcellularLocation>
        <location evidence="5">Cell membrane</location>
        <topology evidence="5">Multi-pass membrane protein</topology>
    </subcellularLocation>
    <subcellularLocation>
        <location evidence="1">Membrane</location>
        <topology evidence="1">Multi-pass membrane protein</topology>
    </subcellularLocation>
</comment>
<comment type="similarity">
    <text evidence="5">Belongs to the TatC family.</text>
</comment>
<comment type="caution">
    <text evidence="6">The sequence shown here is derived from an EMBL/GenBank/DDBJ whole genome shotgun (WGS) entry which is preliminary data.</text>
</comment>
<dbReference type="NCBIfam" id="TIGR00945">
    <property type="entry name" value="tatC"/>
    <property type="match status" value="1"/>
</dbReference>
<protein>
    <recommendedName>
        <fullName evidence="5">Sec-independent protein translocase protein TatC</fullName>
    </recommendedName>
</protein>
<keyword evidence="5" id="KW-0813">Transport</keyword>
<comment type="subunit">
    <text evidence="5">The Tat system comprises two distinct complexes: a TatABC complex, containing multiple copies of TatA, TatB and TatC subunits, and a separate TatA complex, containing only TatA subunits. Substrates initially bind to the TatABC complex, which probably triggers association of the separate TatA complex to form the active translocon.</text>
</comment>
<feature type="transmembrane region" description="Helical" evidence="5">
    <location>
        <begin position="200"/>
        <end position="216"/>
    </location>
</feature>
<feature type="transmembrane region" description="Helical" evidence="5">
    <location>
        <begin position="82"/>
        <end position="105"/>
    </location>
</feature>
<feature type="transmembrane region" description="Helical" evidence="5">
    <location>
        <begin position="117"/>
        <end position="143"/>
    </location>
</feature>
<gene>
    <name evidence="5 6" type="primary">tatC</name>
    <name evidence="6" type="ORF">NBRC116591_18690</name>
</gene>
<keyword evidence="4 5" id="KW-0472">Membrane</keyword>
<proteinExistence type="inferred from homology"/>